<proteinExistence type="inferred from homology"/>
<gene>
    <name evidence="11" type="primary">LOC101070077</name>
</gene>
<dbReference type="PANTHER" id="PTHR15462">
    <property type="entry name" value="SERINE PROTEASE"/>
    <property type="match status" value="1"/>
</dbReference>
<dbReference type="GO" id="GO:0006508">
    <property type="term" value="P:proteolysis"/>
    <property type="evidence" value="ECO:0007669"/>
    <property type="project" value="InterPro"/>
</dbReference>
<dbReference type="PROSITE" id="PS50240">
    <property type="entry name" value="TRYPSIN_DOM"/>
    <property type="match status" value="1"/>
</dbReference>
<dbReference type="GeneTree" id="ENSGT00390000000155"/>
<feature type="domain" description="Peptidase S1" evidence="10">
    <location>
        <begin position="132"/>
        <end position="455"/>
    </location>
</feature>
<feature type="region of interest" description="Disordered" evidence="8">
    <location>
        <begin position="253"/>
        <end position="276"/>
    </location>
</feature>
<keyword evidence="6" id="KW-0325">Glycoprotein</keyword>
<dbReference type="InterPro" id="IPR009003">
    <property type="entry name" value="Peptidase_S1_PA"/>
</dbReference>
<dbReference type="InterPro" id="IPR043504">
    <property type="entry name" value="Peptidase_S1_PA_chymotrypsin"/>
</dbReference>
<dbReference type="Ensembl" id="ENSTRUT00000054005.2">
    <property type="protein sequence ID" value="ENSTRUP00000049060.2"/>
    <property type="gene ID" value="ENSTRUG00000023753.2"/>
</dbReference>
<dbReference type="PROSITE" id="PS00134">
    <property type="entry name" value="TRYPSIN_HIS"/>
    <property type="match status" value="1"/>
</dbReference>
<evidence type="ECO:0000256" key="2">
    <source>
        <dbReference type="ARBA" id="ARBA00007664"/>
    </source>
</evidence>
<evidence type="ECO:0000259" key="10">
    <source>
        <dbReference type="PROSITE" id="PS50240"/>
    </source>
</evidence>
<dbReference type="Gene3D" id="2.40.10.10">
    <property type="entry name" value="Trypsin-like serine proteases"/>
    <property type="match status" value="1"/>
</dbReference>
<evidence type="ECO:0000256" key="1">
    <source>
        <dbReference type="ARBA" id="ARBA00004613"/>
    </source>
</evidence>
<comment type="similarity">
    <text evidence="2">Belongs to the peptidase S1 family.</text>
</comment>
<evidence type="ECO:0000313" key="12">
    <source>
        <dbReference type="Proteomes" id="UP000005226"/>
    </source>
</evidence>
<keyword evidence="4" id="KW-0721">Serine protease homolog</keyword>
<feature type="region of interest" description="Disordered" evidence="8">
    <location>
        <begin position="200"/>
        <end position="222"/>
    </location>
</feature>
<evidence type="ECO:0000256" key="9">
    <source>
        <dbReference type="SAM" id="SignalP"/>
    </source>
</evidence>
<dbReference type="Proteomes" id="UP000005226">
    <property type="component" value="Chromosome 16"/>
</dbReference>
<dbReference type="InterPro" id="IPR018114">
    <property type="entry name" value="TRYPSIN_HIS"/>
</dbReference>
<evidence type="ECO:0000256" key="6">
    <source>
        <dbReference type="ARBA" id="ARBA00023180"/>
    </source>
</evidence>
<dbReference type="OMA" id="PQGWIHT"/>
<keyword evidence="12" id="KW-1185">Reference proteome</keyword>
<comment type="subcellular location">
    <subcellularLocation>
        <location evidence="1">Secreted</location>
    </subcellularLocation>
</comment>
<sequence>MDLNQFFFLLFCTASLTLSGALGQDESRDMDHWTRQSLPVLLDTHIEYLKPSMFAGQVENEERAGTGMFCGIECQSSRPPIDWEAQERILGYETMYENGTRTHTDVTLSIFNRTFAGQPGHSPTRARKKRQVYGEDGRFVITDSHYITNYPFSSAVRVSRSCSGILITPKHVLTAAHCIHNGKDYLPHAQRVRVGVLQLKRKKGGDGQRRERGNNGEKSEEQVAAANVEQNTISGNVKVGREGVKIKRRRGQTEMGNANGHGGKLNRLNRSRRSAESKRQPVFRWVRVKHIRIPQGWTQTESSTNSLSADYDYAVLELRHPVTQKHMELGVAPSDAPMTRIHFSGYDVDRSLHSGGGQEKVVYRFCSVVKESDDLLYQHCDAQTGATGAGIYVHLRQEAGDPDRKGKWQRRVIGVFSGHHWVETEGGEQRDYNVAVRITPPKYAQICHWIHADPSLCKEI</sequence>
<accession>A0A3B5K141</accession>
<feature type="signal peptide" evidence="9">
    <location>
        <begin position="1"/>
        <end position="23"/>
    </location>
</feature>
<reference evidence="11 12" key="1">
    <citation type="journal article" date="2011" name="Genome Biol. Evol.">
        <title>Integration of the genetic map and genome assembly of fugu facilitates insights into distinct features of genome evolution in teleosts and mammals.</title>
        <authorList>
            <person name="Kai W."/>
            <person name="Kikuchi K."/>
            <person name="Tohari S."/>
            <person name="Chew A.K."/>
            <person name="Tay A."/>
            <person name="Fujiwara A."/>
            <person name="Hosoya S."/>
            <person name="Suetake H."/>
            <person name="Naruse K."/>
            <person name="Brenner S."/>
            <person name="Suzuki Y."/>
            <person name="Venkatesh B."/>
        </authorList>
    </citation>
    <scope>NUCLEOTIDE SEQUENCE [LARGE SCALE GENOMIC DNA]</scope>
</reference>
<keyword evidence="3" id="KW-0964">Secreted</keyword>
<feature type="chain" id="PRO_5030075181" description="Inactive serine protease 35" evidence="9">
    <location>
        <begin position="24"/>
        <end position="460"/>
    </location>
</feature>
<evidence type="ECO:0000256" key="3">
    <source>
        <dbReference type="ARBA" id="ARBA00022525"/>
    </source>
</evidence>
<dbReference type="InParanoid" id="A0A3B5K141"/>
<dbReference type="RefSeq" id="XP_003971681.3">
    <property type="nucleotide sequence ID" value="XM_003971632.3"/>
</dbReference>
<dbReference type="AlphaFoldDB" id="A0A3B5K141"/>
<evidence type="ECO:0000256" key="5">
    <source>
        <dbReference type="ARBA" id="ARBA00022729"/>
    </source>
</evidence>
<keyword evidence="5 9" id="KW-0732">Signal</keyword>
<dbReference type="SUPFAM" id="SSF50494">
    <property type="entry name" value="Trypsin-like serine proteases"/>
    <property type="match status" value="1"/>
</dbReference>
<dbReference type="InterPro" id="IPR050966">
    <property type="entry name" value="Glutamyl_endopeptidase"/>
</dbReference>
<dbReference type="InterPro" id="IPR001254">
    <property type="entry name" value="Trypsin_dom"/>
</dbReference>
<dbReference type="PANTHER" id="PTHR15462:SF17">
    <property type="entry name" value="INACTIVE SERINE PROTEASE 35"/>
    <property type="match status" value="1"/>
</dbReference>
<evidence type="ECO:0000313" key="11">
    <source>
        <dbReference type="Ensembl" id="ENSTRUP00000049060.2"/>
    </source>
</evidence>
<dbReference type="GO" id="GO:0004252">
    <property type="term" value="F:serine-type endopeptidase activity"/>
    <property type="evidence" value="ECO:0007669"/>
    <property type="project" value="InterPro"/>
</dbReference>
<dbReference type="OrthoDB" id="10037376at2759"/>
<evidence type="ECO:0000256" key="4">
    <source>
        <dbReference type="ARBA" id="ARBA00022542"/>
    </source>
</evidence>
<reference evidence="11" key="3">
    <citation type="submission" date="2025-09" db="UniProtKB">
        <authorList>
            <consortium name="Ensembl"/>
        </authorList>
    </citation>
    <scope>IDENTIFICATION</scope>
</reference>
<dbReference type="Pfam" id="PF00089">
    <property type="entry name" value="Trypsin"/>
    <property type="match status" value="1"/>
</dbReference>
<evidence type="ECO:0000256" key="8">
    <source>
        <dbReference type="SAM" id="MobiDB-lite"/>
    </source>
</evidence>
<feature type="compositionally biased region" description="Basic and acidic residues" evidence="8">
    <location>
        <begin position="204"/>
        <end position="221"/>
    </location>
</feature>
<dbReference type="GO" id="GO:0005576">
    <property type="term" value="C:extracellular region"/>
    <property type="evidence" value="ECO:0007669"/>
    <property type="project" value="UniProtKB-SubCell"/>
</dbReference>
<name>A0A3B5K141_TAKRU</name>
<organism evidence="11 12">
    <name type="scientific">Takifugu rubripes</name>
    <name type="common">Japanese pufferfish</name>
    <name type="synonym">Fugu rubripes</name>
    <dbReference type="NCBI Taxonomy" id="31033"/>
    <lineage>
        <taxon>Eukaryota</taxon>
        <taxon>Metazoa</taxon>
        <taxon>Chordata</taxon>
        <taxon>Craniata</taxon>
        <taxon>Vertebrata</taxon>
        <taxon>Euteleostomi</taxon>
        <taxon>Actinopterygii</taxon>
        <taxon>Neopterygii</taxon>
        <taxon>Teleostei</taxon>
        <taxon>Neoteleostei</taxon>
        <taxon>Acanthomorphata</taxon>
        <taxon>Eupercaria</taxon>
        <taxon>Tetraodontiformes</taxon>
        <taxon>Tetradontoidea</taxon>
        <taxon>Tetraodontidae</taxon>
        <taxon>Takifugu</taxon>
    </lineage>
</organism>
<evidence type="ECO:0000256" key="7">
    <source>
        <dbReference type="ARBA" id="ARBA00040309"/>
    </source>
</evidence>
<protein>
    <recommendedName>
        <fullName evidence="7">Inactive serine protease 35</fullName>
    </recommendedName>
</protein>
<dbReference type="GeneID" id="101070077"/>
<reference evidence="11" key="2">
    <citation type="submission" date="2025-08" db="UniProtKB">
        <authorList>
            <consortium name="Ensembl"/>
        </authorList>
    </citation>
    <scope>IDENTIFICATION</scope>
</reference>